<reference evidence="1 2" key="1">
    <citation type="journal article" date="2020" name="Phytopathology">
        <title>Genome Sequence Resources of Colletotrichum truncatum, C. plurivorum, C. musicola, and C. sojae: Four Species Pathogenic to Soybean (Glycine max).</title>
        <authorList>
            <person name="Rogerio F."/>
            <person name="Boufleur T.R."/>
            <person name="Ciampi-Guillardi M."/>
            <person name="Sukno S.A."/>
            <person name="Thon M.R."/>
            <person name="Massola Junior N.S."/>
            <person name="Baroncelli R."/>
        </authorList>
    </citation>
    <scope>NUCLEOTIDE SEQUENCE [LARGE SCALE GENOMIC DNA]</scope>
    <source>
        <strain evidence="1 2">CMES1059</strain>
    </source>
</reference>
<gene>
    <name evidence="1" type="ORF">CTRU02_206716</name>
</gene>
<evidence type="ECO:0000313" key="1">
    <source>
        <dbReference type="EMBL" id="KAL0940106.1"/>
    </source>
</evidence>
<name>A0ACC3Z7N1_COLTU</name>
<proteinExistence type="predicted"/>
<dbReference type="Proteomes" id="UP000805649">
    <property type="component" value="Unassembled WGS sequence"/>
</dbReference>
<protein>
    <submittedName>
        <fullName evidence="1">Alpha-l-rhamnosidase</fullName>
    </submittedName>
</protein>
<keyword evidence="2" id="KW-1185">Reference proteome</keyword>
<evidence type="ECO:0000313" key="2">
    <source>
        <dbReference type="Proteomes" id="UP000805649"/>
    </source>
</evidence>
<accession>A0ACC3Z7N1</accession>
<sequence length="397" mass="42072">MEKAERNWGSTSRKSDGPLPLAAAMDTYRVTQHNITGASVITNRLVQGAFRYKKLNLSTAGALTLYLSDFFMGTNPADTIVDGSRRDRIAYTGDVDVAVCAAFASTFGITFVDGSLDLIGSCQATPGFFTPTAKIQQPPPLVALGLTAVAQNYEMRGNLTFALTSAPKVVKMLDWADSQTLANGLFNLSDASFGGDWNYYDPTQSGVVTKFNAVYAYSLQQSLKLLEDARRRELGVYVMSDKFRDGFSQEANVLAILAGVPGTHGNSSSSSSSRPALSILSAMNSGLAAPAGALAFFVSTTGAGWARKVSPYAAAYHLRTALESCDASSTMMLLKKTWAPMADPTNANYTGCFWETLDPDGTPGLGLSTSLCHGWAAGPTAELSKHVLGVQPAAPGF</sequence>
<comment type="caution">
    <text evidence="1">The sequence shown here is derived from an EMBL/GenBank/DDBJ whole genome shotgun (WGS) entry which is preliminary data.</text>
</comment>
<organism evidence="1 2">
    <name type="scientific">Colletotrichum truncatum</name>
    <name type="common">Anthracnose fungus</name>
    <name type="synonym">Colletotrichum capsici</name>
    <dbReference type="NCBI Taxonomy" id="5467"/>
    <lineage>
        <taxon>Eukaryota</taxon>
        <taxon>Fungi</taxon>
        <taxon>Dikarya</taxon>
        <taxon>Ascomycota</taxon>
        <taxon>Pezizomycotina</taxon>
        <taxon>Sordariomycetes</taxon>
        <taxon>Hypocreomycetidae</taxon>
        <taxon>Glomerellales</taxon>
        <taxon>Glomerellaceae</taxon>
        <taxon>Colletotrichum</taxon>
        <taxon>Colletotrichum truncatum species complex</taxon>
    </lineage>
</organism>
<dbReference type="EMBL" id="VUJX02000003">
    <property type="protein sequence ID" value="KAL0940106.1"/>
    <property type="molecule type" value="Genomic_DNA"/>
</dbReference>